<sequence>MSEDTTVSKNSSADAALRANLAEIRARVDAACSRAGRSVEDVTLVAVSKTHSVEAIRALYDAGQRVFGESYVQEWQEKRELLEGAGCGDVEWHFIGHLQSNKAKYLADEVALIHSVDRKSVLKRLQKRSREPVDVLLQVNVGNQSTKGGVASNAVIDLIKTAREFADIRVCGLMCIPPYVSNPEDNRGHFRQMRQTFERAREWLGAQEDGDEASANFRHLSMGMSGDFEVAIEEGATHVRVGTALFGARDYDN</sequence>
<reference evidence="5 6" key="1">
    <citation type="submission" date="2018-06" db="EMBL/GenBank/DDBJ databases">
        <title>Lujinxingia sediminis gen. nov. sp. nov., a new facultative anaerobic member of the class Deltaproteobacteria, and proposal of Lujinxingaceae fam. nov.</title>
        <authorList>
            <person name="Guo L.-Y."/>
            <person name="Li C.-M."/>
            <person name="Wang S."/>
            <person name="Du Z.-J."/>
        </authorList>
    </citation>
    <scope>NUCLEOTIDE SEQUENCE [LARGE SCALE GENOMIC DNA]</scope>
    <source>
        <strain evidence="5 6">FA350</strain>
    </source>
</reference>
<proteinExistence type="inferred from homology"/>
<protein>
    <recommendedName>
        <fullName evidence="2">Pyridoxal phosphate homeostasis protein</fullName>
        <shortName evidence="2">PLP homeostasis protein</shortName>
    </recommendedName>
</protein>
<dbReference type="HAMAP" id="MF_02087">
    <property type="entry name" value="PLP_homeostasis"/>
    <property type="match status" value="1"/>
</dbReference>
<gene>
    <name evidence="5" type="ORF">DN745_03275</name>
</gene>
<name>A0A2Z4FIA1_9DELT</name>
<dbReference type="InterPro" id="IPR001608">
    <property type="entry name" value="Ala_racemase_N"/>
</dbReference>
<dbReference type="GO" id="GO:0030170">
    <property type="term" value="F:pyridoxal phosphate binding"/>
    <property type="evidence" value="ECO:0007669"/>
    <property type="project" value="UniProtKB-UniRule"/>
</dbReference>
<dbReference type="RefSeq" id="WP_111332144.1">
    <property type="nucleotide sequence ID" value="NZ_CP030032.1"/>
</dbReference>
<evidence type="ECO:0000313" key="6">
    <source>
        <dbReference type="Proteomes" id="UP000249799"/>
    </source>
</evidence>
<evidence type="ECO:0000256" key="4">
    <source>
        <dbReference type="RuleBase" id="RU004514"/>
    </source>
</evidence>
<dbReference type="Pfam" id="PF01168">
    <property type="entry name" value="Ala_racemase_N"/>
    <property type="match status" value="1"/>
</dbReference>
<dbReference type="PROSITE" id="PS01211">
    <property type="entry name" value="UPF0001"/>
    <property type="match status" value="1"/>
</dbReference>
<dbReference type="PANTHER" id="PTHR10146">
    <property type="entry name" value="PROLINE SYNTHETASE CO-TRANSCRIBED BACTERIAL HOMOLOG PROTEIN"/>
    <property type="match status" value="1"/>
</dbReference>
<dbReference type="KEGG" id="bsed:DN745_03275"/>
<dbReference type="Proteomes" id="UP000249799">
    <property type="component" value="Chromosome"/>
</dbReference>
<feature type="modified residue" description="N6-(pyridoxal phosphate)lysine" evidence="2 3">
    <location>
        <position position="49"/>
    </location>
</feature>
<dbReference type="CDD" id="cd00635">
    <property type="entry name" value="PLPDE_III_YBL036c_like"/>
    <property type="match status" value="1"/>
</dbReference>
<dbReference type="InterPro" id="IPR011078">
    <property type="entry name" value="PyrdxlP_homeostasis"/>
</dbReference>
<dbReference type="NCBIfam" id="TIGR00044">
    <property type="entry name" value="YggS family pyridoxal phosphate-dependent enzyme"/>
    <property type="match status" value="1"/>
</dbReference>
<dbReference type="Gene3D" id="3.20.20.10">
    <property type="entry name" value="Alanine racemase"/>
    <property type="match status" value="1"/>
</dbReference>
<dbReference type="FunFam" id="3.20.20.10:FF:000018">
    <property type="entry name" value="Pyridoxal phosphate homeostasis protein"/>
    <property type="match status" value="1"/>
</dbReference>
<comment type="similarity">
    <text evidence="2 4">Belongs to the pyridoxal phosphate-binding protein YggS/PROSC family.</text>
</comment>
<dbReference type="SUPFAM" id="SSF51419">
    <property type="entry name" value="PLP-binding barrel"/>
    <property type="match status" value="1"/>
</dbReference>
<dbReference type="InterPro" id="IPR029066">
    <property type="entry name" value="PLP-binding_barrel"/>
</dbReference>
<accession>A0A2Z4FIA1</accession>
<evidence type="ECO:0000256" key="3">
    <source>
        <dbReference type="PIRSR" id="PIRSR004848-1"/>
    </source>
</evidence>
<comment type="function">
    <text evidence="2">Pyridoxal 5'-phosphate (PLP)-binding protein, which is involved in PLP homeostasis.</text>
</comment>
<evidence type="ECO:0000256" key="1">
    <source>
        <dbReference type="ARBA" id="ARBA00022898"/>
    </source>
</evidence>
<keyword evidence="6" id="KW-1185">Reference proteome</keyword>
<comment type="cofactor">
    <cofactor evidence="3">
        <name>pyridoxal 5'-phosphate</name>
        <dbReference type="ChEBI" id="CHEBI:597326"/>
    </cofactor>
</comment>
<dbReference type="PIRSF" id="PIRSF004848">
    <property type="entry name" value="YBL036c_PLPDEIII"/>
    <property type="match status" value="1"/>
</dbReference>
<dbReference type="AlphaFoldDB" id="A0A2Z4FIA1"/>
<evidence type="ECO:0000256" key="2">
    <source>
        <dbReference type="HAMAP-Rule" id="MF_02087"/>
    </source>
</evidence>
<evidence type="ECO:0000313" key="5">
    <source>
        <dbReference type="EMBL" id="AWV88418.1"/>
    </source>
</evidence>
<keyword evidence="1 2" id="KW-0663">Pyridoxal phosphate</keyword>
<dbReference type="PANTHER" id="PTHR10146:SF14">
    <property type="entry name" value="PYRIDOXAL PHOSPHATE HOMEOSTASIS PROTEIN"/>
    <property type="match status" value="1"/>
</dbReference>
<dbReference type="OrthoDB" id="9804072at2"/>
<organism evidence="5 6">
    <name type="scientific">Bradymonas sediminis</name>
    <dbReference type="NCBI Taxonomy" id="1548548"/>
    <lineage>
        <taxon>Bacteria</taxon>
        <taxon>Deltaproteobacteria</taxon>
        <taxon>Bradymonadales</taxon>
        <taxon>Bradymonadaceae</taxon>
        <taxon>Bradymonas</taxon>
    </lineage>
</organism>
<dbReference type="EMBL" id="CP030032">
    <property type="protein sequence ID" value="AWV88418.1"/>
    <property type="molecule type" value="Genomic_DNA"/>
</dbReference>